<dbReference type="RefSeq" id="WP_138125928.1">
    <property type="nucleotide sequence ID" value="NZ_SWLG01000006.1"/>
</dbReference>
<organism evidence="1 2">
    <name type="scientific">Exobacillus caeni</name>
    <dbReference type="NCBI Taxonomy" id="2574798"/>
    <lineage>
        <taxon>Bacteria</taxon>
        <taxon>Bacillati</taxon>
        <taxon>Bacillota</taxon>
        <taxon>Bacilli</taxon>
        <taxon>Bacillales</taxon>
        <taxon>Guptibacillaceae</taxon>
        <taxon>Exobacillus</taxon>
    </lineage>
</organism>
<dbReference type="Proteomes" id="UP000308230">
    <property type="component" value="Unassembled WGS sequence"/>
</dbReference>
<reference evidence="1 2" key="1">
    <citation type="submission" date="2019-04" db="EMBL/GenBank/DDBJ databases">
        <title>Bacillus caeni sp. nov., a bacterium isolated from mangrove sediment.</title>
        <authorList>
            <person name="Huang H."/>
            <person name="Mo K."/>
            <person name="Hu Y."/>
        </authorList>
    </citation>
    <scope>NUCLEOTIDE SEQUENCE [LARGE SCALE GENOMIC DNA]</scope>
    <source>
        <strain evidence="1 2">HB172195</strain>
    </source>
</reference>
<evidence type="ECO:0000313" key="1">
    <source>
        <dbReference type="EMBL" id="TLS37469.1"/>
    </source>
</evidence>
<sequence length="375" mass="41134">MKKKVKSIRGKQTPNLIGPECIEATKVYDWVVLTNRDKNKIQIPEECFTAIEDCRHMGEEVTATCEWVDSGAATTRCDIIREVPANIGVESAKLVTLSFHVHIRVQFFCDGMQICDFEVPVHFMDDVILCHPEGTTIDCNIFDVVCSVITSPMLGDMVIIDVSVCKDVQVTAPVKLEVEAKFCGPRQAIPVEEVTPTCPRFPLFPEQCPEFFPPDNCLCQGSASLPTAGDDGTRTILVRDNTGLSAVTGRLTLNTTICDQCTLSQSELSVQFFDFPQEEPTGEAAVDQSFTFVATEFNQPTCEDDTLTITGFGRFKLAGQLEQNATFDLTLDDTTNTVTLTIRELGSGFAGGILAILDGISVPNTNVEECERFEG</sequence>
<dbReference type="AlphaFoldDB" id="A0A5R9F4Q0"/>
<gene>
    <name evidence="1" type="ORF">FCL54_10000</name>
</gene>
<protein>
    <submittedName>
        <fullName evidence="1">Uncharacterized protein</fullName>
    </submittedName>
</protein>
<comment type="caution">
    <text evidence="1">The sequence shown here is derived from an EMBL/GenBank/DDBJ whole genome shotgun (WGS) entry which is preliminary data.</text>
</comment>
<proteinExistence type="predicted"/>
<dbReference type="OrthoDB" id="2680078at2"/>
<accession>A0A5R9F4Q0</accession>
<name>A0A5R9F4Q0_9BACL</name>
<keyword evidence="2" id="KW-1185">Reference proteome</keyword>
<evidence type="ECO:0000313" key="2">
    <source>
        <dbReference type="Proteomes" id="UP000308230"/>
    </source>
</evidence>
<dbReference type="EMBL" id="SWLG01000006">
    <property type="protein sequence ID" value="TLS37469.1"/>
    <property type="molecule type" value="Genomic_DNA"/>
</dbReference>